<evidence type="ECO:0000313" key="3">
    <source>
        <dbReference type="EMBL" id="MFC4617615.1"/>
    </source>
</evidence>
<comment type="similarity">
    <text evidence="1">Belongs to the AHA1 family.</text>
</comment>
<dbReference type="InterPro" id="IPR013538">
    <property type="entry name" value="ASHA1/2-like_C"/>
</dbReference>
<evidence type="ECO:0000256" key="1">
    <source>
        <dbReference type="ARBA" id="ARBA00006817"/>
    </source>
</evidence>
<organism evidence="3 4">
    <name type="scientific">Camelliibacillus cellulosilyticus</name>
    <dbReference type="NCBI Taxonomy" id="2174486"/>
    <lineage>
        <taxon>Bacteria</taxon>
        <taxon>Bacillati</taxon>
        <taxon>Bacillota</taxon>
        <taxon>Bacilli</taxon>
        <taxon>Bacillales</taxon>
        <taxon>Sporolactobacillaceae</taxon>
        <taxon>Camelliibacillus</taxon>
    </lineage>
</organism>
<dbReference type="RefSeq" id="WP_376844648.1">
    <property type="nucleotide sequence ID" value="NZ_JBHSFW010000001.1"/>
</dbReference>
<name>A0ABV9GLR3_9BACL</name>
<reference evidence="4" key="1">
    <citation type="journal article" date="2019" name="Int. J. Syst. Evol. Microbiol.">
        <title>The Global Catalogue of Microorganisms (GCM) 10K type strain sequencing project: providing services to taxonomists for standard genome sequencing and annotation.</title>
        <authorList>
            <consortium name="The Broad Institute Genomics Platform"/>
            <consortium name="The Broad Institute Genome Sequencing Center for Infectious Disease"/>
            <person name="Wu L."/>
            <person name="Ma J."/>
        </authorList>
    </citation>
    <scope>NUCLEOTIDE SEQUENCE [LARGE SCALE GENOMIC DNA]</scope>
    <source>
        <strain evidence="4">CGMCC 1.16306</strain>
    </source>
</reference>
<dbReference type="Proteomes" id="UP001596022">
    <property type="component" value="Unassembled WGS sequence"/>
</dbReference>
<dbReference type="SUPFAM" id="SSF55961">
    <property type="entry name" value="Bet v1-like"/>
    <property type="match status" value="1"/>
</dbReference>
<evidence type="ECO:0000313" key="4">
    <source>
        <dbReference type="Proteomes" id="UP001596022"/>
    </source>
</evidence>
<dbReference type="Gene3D" id="3.30.530.20">
    <property type="match status" value="1"/>
</dbReference>
<accession>A0ABV9GLR3</accession>
<feature type="domain" description="Activator of Hsp90 ATPase homologue 1/2-like C-terminal" evidence="2">
    <location>
        <begin position="22"/>
        <end position="160"/>
    </location>
</feature>
<proteinExistence type="inferred from homology"/>
<keyword evidence="4" id="KW-1185">Reference proteome</keyword>
<dbReference type="Pfam" id="PF08327">
    <property type="entry name" value="AHSA1"/>
    <property type="match status" value="1"/>
</dbReference>
<evidence type="ECO:0000259" key="2">
    <source>
        <dbReference type="Pfam" id="PF08327"/>
    </source>
</evidence>
<dbReference type="InterPro" id="IPR023393">
    <property type="entry name" value="START-like_dom_sf"/>
</dbReference>
<sequence>MAEHITSKVGEREFTLERIFAAPRKLVFRAFTEPEHVSRWWAPEMFTIPICRIDLRPGGIWHYCMESPEGERHWARAVYREIIEPERIVYIGGFADEEANPIEGQPVHLATVTFTEQDGKTKLTVRIEVGSAEELQAVLKMGMKEGLSMCVNEKLAKVLEEWQNA</sequence>
<dbReference type="EMBL" id="JBHSFW010000001">
    <property type="protein sequence ID" value="MFC4617615.1"/>
    <property type="molecule type" value="Genomic_DNA"/>
</dbReference>
<protein>
    <submittedName>
        <fullName evidence="3">SRPBCC domain-containing protein</fullName>
    </submittedName>
</protein>
<gene>
    <name evidence="3" type="ORF">ACFO4N_02600</name>
</gene>
<comment type="caution">
    <text evidence="3">The sequence shown here is derived from an EMBL/GenBank/DDBJ whole genome shotgun (WGS) entry which is preliminary data.</text>
</comment>